<feature type="domain" description="Glucose/Sorbosone dehydrogenase" evidence="2">
    <location>
        <begin position="117"/>
        <end position="461"/>
    </location>
</feature>
<dbReference type="Gene3D" id="2.120.10.30">
    <property type="entry name" value="TolB, C-terminal domain"/>
    <property type="match status" value="1"/>
</dbReference>
<evidence type="ECO:0000313" key="4">
    <source>
        <dbReference type="Proteomes" id="UP000249061"/>
    </source>
</evidence>
<feature type="region of interest" description="Disordered" evidence="1">
    <location>
        <begin position="43"/>
        <end position="103"/>
    </location>
</feature>
<evidence type="ECO:0000259" key="2">
    <source>
        <dbReference type="Pfam" id="PF07995"/>
    </source>
</evidence>
<gene>
    <name evidence="3" type="ORF">DI536_31290</name>
</gene>
<dbReference type="SUPFAM" id="SSF50952">
    <property type="entry name" value="Soluble quinoprotein glucose dehydrogenase"/>
    <property type="match status" value="1"/>
</dbReference>
<dbReference type="EMBL" id="QFQP01000041">
    <property type="protein sequence ID" value="PZR05947.1"/>
    <property type="molecule type" value="Genomic_DNA"/>
</dbReference>
<dbReference type="Proteomes" id="UP000249061">
    <property type="component" value="Unassembled WGS sequence"/>
</dbReference>
<dbReference type="InterPro" id="IPR011042">
    <property type="entry name" value="6-blade_b-propeller_TolB-like"/>
</dbReference>
<sequence>MDQPHGLRFFAPPSEFARMSRLVIAVTVCALFSCSGIAGEPDGGGTSSGGGTAGGATGGGSQTGGGGGETQDAGPQNDGGPGLDARPINTTCVAPNPPPSTSAVRTQRVFTNLSFSQPLGLFNAPGDTTRVFVQERQGRIRVFPNVAGAMPAQVTTFLDFATRVDDQGEGGFLGMAFHPQWPTRLEVFVSYTETSSPLRTVVSRFRSTNGGMTLDATTEERVFEIEQPYNNHNGGSISFGPDGFLYIGLGDGGDANDPLNTGQRLNTNLGKFLRLDVNVPAAQRYAIPSDNPYASDLACNRTDDAINAPDAGTRCAEIYASGLRNPWRWSFDTVSGELWVADVGQGAYEEVDRVVRGGNYGWKIREGAHCRTGAMCQTAGLIDPVVEYDRSLGNSTTGGYVYRGTTIPSLIGKFVFGDYGSGRIFSVEPDGEGGYELGNLLDTNLALASFGQLADGEVYALDIGSGQIHQLVPSGPPQPDTFPKLLSQTGCFDAVDPKIVSPALIPYSINVPFWSDGAAKERFVAIPDGTTITVESSGDFTFPNGTVLAKTFTLGGKRIETRLFMRHMNGDWAGYSYEWNDAETEATLLAGSKSKQVGSQTWFYPSRSQCLQCHTAVAGRSLGLELGQLNREQRYASTGRLADQLKTLEHIGYFSAALPATLPRFPEPFGSEPLESRARAWLHSNCAGCHQQGMGQGAADWRYSLEFRATNSCNANPQNGSLGIANAKLIAPGSPATSIVSRRIHALDAARMPPVGSSVVDAQGAALIDAWVSSLASCPQ</sequence>
<proteinExistence type="predicted"/>
<dbReference type="AlphaFoldDB" id="A0A2W5SW66"/>
<accession>A0A2W5SW66</accession>
<dbReference type="InterPro" id="IPR011041">
    <property type="entry name" value="Quinoprot_gluc/sorb_DH_b-prop"/>
</dbReference>
<protein>
    <recommendedName>
        <fullName evidence="2">Glucose/Sorbosone dehydrogenase domain-containing protein</fullName>
    </recommendedName>
</protein>
<evidence type="ECO:0000256" key="1">
    <source>
        <dbReference type="SAM" id="MobiDB-lite"/>
    </source>
</evidence>
<dbReference type="InterPro" id="IPR012938">
    <property type="entry name" value="Glc/Sorbosone_DH"/>
</dbReference>
<name>A0A2W5SW66_9BACT</name>
<dbReference type="PANTHER" id="PTHR19328:SF75">
    <property type="entry name" value="ALDOSE SUGAR DEHYDROGENASE YLII"/>
    <property type="match status" value="1"/>
</dbReference>
<dbReference type="Pfam" id="PF07995">
    <property type="entry name" value="GSDH"/>
    <property type="match status" value="1"/>
</dbReference>
<dbReference type="PANTHER" id="PTHR19328">
    <property type="entry name" value="HEDGEHOG-INTERACTING PROTEIN"/>
    <property type="match status" value="1"/>
</dbReference>
<organism evidence="3 4">
    <name type="scientific">Archangium gephyra</name>
    <dbReference type="NCBI Taxonomy" id="48"/>
    <lineage>
        <taxon>Bacteria</taxon>
        <taxon>Pseudomonadati</taxon>
        <taxon>Myxococcota</taxon>
        <taxon>Myxococcia</taxon>
        <taxon>Myxococcales</taxon>
        <taxon>Cystobacterineae</taxon>
        <taxon>Archangiaceae</taxon>
        <taxon>Archangium</taxon>
    </lineage>
</organism>
<reference evidence="3 4" key="1">
    <citation type="submission" date="2017-08" db="EMBL/GenBank/DDBJ databases">
        <title>Infants hospitalized years apart are colonized by the same room-sourced microbial strains.</title>
        <authorList>
            <person name="Brooks B."/>
            <person name="Olm M.R."/>
            <person name="Firek B.A."/>
            <person name="Baker R."/>
            <person name="Thomas B.C."/>
            <person name="Morowitz M.J."/>
            <person name="Banfield J.F."/>
        </authorList>
    </citation>
    <scope>NUCLEOTIDE SEQUENCE [LARGE SCALE GENOMIC DNA]</scope>
    <source>
        <strain evidence="3">S2_003_000_R2_14</strain>
    </source>
</reference>
<evidence type="ECO:0000313" key="3">
    <source>
        <dbReference type="EMBL" id="PZR05947.1"/>
    </source>
</evidence>
<feature type="compositionally biased region" description="Gly residues" evidence="1">
    <location>
        <begin position="43"/>
        <end position="69"/>
    </location>
</feature>
<comment type="caution">
    <text evidence="3">The sequence shown here is derived from an EMBL/GenBank/DDBJ whole genome shotgun (WGS) entry which is preliminary data.</text>
</comment>